<evidence type="ECO:0000313" key="3">
    <source>
        <dbReference type="Proteomes" id="UP000004295"/>
    </source>
</evidence>
<feature type="transmembrane region" description="Helical" evidence="1">
    <location>
        <begin position="536"/>
        <end position="554"/>
    </location>
</feature>
<reference evidence="2 3" key="1">
    <citation type="submission" date="2009-04" db="EMBL/GenBank/DDBJ databases">
        <authorList>
            <person name="Sebastian Y."/>
            <person name="Madupu R."/>
            <person name="Durkin A.S."/>
            <person name="Torralba M."/>
            <person name="Methe B."/>
            <person name="Sutton G.G."/>
            <person name="Strausberg R.L."/>
            <person name="Nelson K.E."/>
        </authorList>
    </citation>
    <scope>NUCLEOTIDE SEQUENCE [LARGE SCALE GENOMIC DNA]</scope>
    <source>
        <strain evidence="3">ATCC 35406 / BCRC 14492 / JCM 8526 / NCTC 13058 / HG 370</strain>
    </source>
</reference>
<dbReference type="AlphaFoldDB" id="C3JC28"/>
<dbReference type="RefSeq" id="WP_004334507.1">
    <property type="nucleotide sequence ID" value="NZ_ACNN01000029.1"/>
</dbReference>
<proteinExistence type="predicted"/>
<name>C3JC28_POREA</name>
<feature type="transmembrane region" description="Helical" evidence="1">
    <location>
        <begin position="512"/>
        <end position="529"/>
    </location>
</feature>
<feature type="transmembrane region" description="Helical" evidence="1">
    <location>
        <begin position="413"/>
        <end position="436"/>
    </location>
</feature>
<feature type="transmembrane region" description="Helical" evidence="1">
    <location>
        <begin position="351"/>
        <end position="369"/>
    </location>
</feature>
<evidence type="ECO:0000313" key="2">
    <source>
        <dbReference type="EMBL" id="EEN82240.1"/>
    </source>
</evidence>
<dbReference type="EMBL" id="ACNN01000029">
    <property type="protein sequence ID" value="EEN82240.1"/>
    <property type="molecule type" value="Genomic_DNA"/>
</dbReference>
<keyword evidence="1" id="KW-0812">Transmembrane</keyword>
<keyword evidence="1" id="KW-1133">Transmembrane helix</keyword>
<dbReference type="InterPro" id="IPR018580">
    <property type="entry name" value="Uncharacterised_YfhO"/>
</dbReference>
<organism evidence="2 3">
    <name type="scientific">Porphyromonas endodontalis (strain ATCC 35406 / DSM 24491 / JCM 8526 / CCUG 16442 / BCRC 14492 / NCTC 13058 / HG 370)</name>
    <name type="common">Bacteroides endodontalis</name>
    <dbReference type="NCBI Taxonomy" id="553175"/>
    <lineage>
        <taxon>Bacteria</taxon>
        <taxon>Pseudomonadati</taxon>
        <taxon>Bacteroidota</taxon>
        <taxon>Bacteroidia</taxon>
        <taxon>Bacteroidales</taxon>
        <taxon>Porphyromonadaceae</taxon>
        <taxon>Porphyromonas</taxon>
    </lineage>
</organism>
<accession>C3JC28</accession>
<dbReference type="GeneID" id="93365791"/>
<feature type="transmembrane region" description="Helical" evidence="1">
    <location>
        <begin position="98"/>
        <end position="122"/>
    </location>
</feature>
<feature type="transmembrane region" description="Helical" evidence="1">
    <location>
        <begin position="178"/>
        <end position="195"/>
    </location>
</feature>
<dbReference type="Proteomes" id="UP000004295">
    <property type="component" value="Unassembled WGS sequence"/>
</dbReference>
<feature type="transmembrane region" description="Helical" evidence="1">
    <location>
        <begin position="376"/>
        <end position="393"/>
    </location>
</feature>
<sequence>MALSLPHWLRKALPYIGIILLFAAITFVYFAPANLEGRGLFQQDIAGASGTAQDVRDFEAATGEHSYWTNSLFGGMPMYQIAPSYPSTRPWMNLEKLYGLRAFLGSLGWLLFALMVGFFIFLKSLRVRNLLAAIGGIMWAFSSYFVILIAAGHIWKLTALAYIPPTIAGLVWIYRGKWLSGGVTMAFFTAMQILANHVQMTYYFLFVMAALVIAWGVEAIRTKKMAHFAKSTAVALIAGLVGVAINATNLYHTYRYAKQTMRGGSELTIPDPTAPQGSSSQANPEGLEREYITQWSYGIGETMTLLVPNVRGGASEAIGSKPARLSKVRPEYREVIAGASSYWGEQPFTSGPVYVGAFVLCLFLLGCFIVKGPVKWALLATTLLSILLSWGKNFMGLTDLFIDYFPLYNNFRAVSSILVIAELTIPTLAILALVEVIRAPQEVIKNRLALGISLGIPLVICLIYALAPGLLVSFLSHAEQEQLSALVLQNPEYVGLRDALVSVRSSMLQADAWRSLLFIVLSGGTLLVYCRGKLKALPAFALIGVLSLVDLWMVDKRYLNDGMFRPQREVSAMAAPKTPADETILADKTSGFRVWNQSVNTFNDATTSRWHHSIGGYHAAKLQRYQDLITHQLTPQRAGQYDASAINIEVVNMLNTRYVIQPTPQGQPQAILNPNAYGAAWFAQKVEIVPDANSEMQALRKVDLRTTAVVDERFASDVLRSLPTQQTDSTASISIVSYTPKEIVYKTQNKGTALAVCSEIYYPEGWHATIDDKETEILRADYVLRAVIVPGGEHTLRFTFSPRSISTLEAIAWSASILLLLMALLSIVLPIVRRKRAESTPTSLQS</sequence>
<dbReference type="eggNOG" id="COG4485">
    <property type="taxonomic scope" value="Bacteria"/>
</dbReference>
<dbReference type="STRING" id="553175.POREN0001_0426"/>
<evidence type="ECO:0000256" key="1">
    <source>
        <dbReference type="SAM" id="Phobius"/>
    </source>
</evidence>
<dbReference type="PANTHER" id="PTHR38454:SF1">
    <property type="entry name" value="INTEGRAL MEMBRANE PROTEIN"/>
    <property type="match status" value="1"/>
</dbReference>
<feature type="transmembrane region" description="Helical" evidence="1">
    <location>
        <begin position="448"/>
        <end position="467"/>
    </location>
</feature>
<comment type="caution">
    <text evidence="2">The sequence shown here is derived from an EMBL/GenBank/DDBJ whole genome shotgun (WGS) entry which is preliminary data.</text>
</comment>
<feature type="transmembrane region" description="Helical" evidence="1">
    <location>
        <begin position="157"/>
        <end position="173"/>
    </location>
</feature>
<feature type="transmembrane region" description="Helical" evidence="1">
    <location>
        <begin position="201"/>
        <end position="220"/>
    </location>
</feature>
<gene>
    <name evidence="2" type="ORF">POREN0001_0426</name>
</gene>
<feature type="transmembrane region" description="Helical" evidence="1">
    <location>
        <begin position="232"/>
        <end position="251"/>
    </location>
</feature>
<feature type="transmembrane region" description="Helical" evidence="1">
    <location>
        <begin position="810"/>
        <end position="832"/>
    </location>
</feature>
<keyword evidence="1" id="KW-0472">Membrane</keyword>
<feature type="transmembrane region" description="Helical" evidence="1">
    <location>
        <begin position="129"/>
        <end position="151"/>
    </location>
</feature>
<evidence type="ECO:0008006" key="4">
    <source>
        <dbReference type="Google" id="ProtNLM"/>
    </source>
</evidence>
<feature type="transmembrane region" description="Helical" evidence="1">
    <location>
        <begin position="12"/>
        <end position="31"/>
    </location>
</feature>
<protein>
    <recommendedName>
        <fullName evidence="4">Bacterial membrane protein YfhO</fullName>
    </recommendedName>
</protein>
<keyword evidence="3" id="KW-1185">Reference proteome</keyword>
<dbReference type="PANTHER" id="PTHR38454">
    <property type="entry name" value="INTEGRAL MEMBRANE PROTEIN-RELATED"/>
    <property type="match status" value="1"/>
</dbReference>